<dbReference type="OrthoDB" id="9776731at2"/>
<sequence>MLDLLRQYRRDLHQIPELDFDLPKTTRYIRDALSKYDCRILTPSPSAICAWFDFGKKETIAFRADMDGLPIAERTSKPYASRHTGKMHACGHDGHMSMILALAERIESHREALSRNVMLIFQPAEETEGGAESIVESGILTACHVVRIFGCHLWPELPAGTVGARRGAMMARSSEVEVAVKGRSAHIAKARQGSDALYAAAAFLTASYKMEREEIPAGIYRLLKFGILQSGTACNAISASAFLKGSLRAFDQETYDHIQRRMEEIAGHIERSTGCTFEINLSQGHPPLCNTPELFDLVVSRCPDQIQLLAEPSMTSEDFSYYARHCPVFFFFLGLGVDTALHTDHFDFDEAALLPGLAFYENLLLLP</sequence>
<comment type="cofactor">
    <cofactor evidence="1">
        <name>Mn(2+)</name>
        <dbReference type="ChEBI" id="CHEBI:29035"/>
    </cofactor>
    <text evidence="1">The Mn(2+) ion enhances activity.</text>
</comment>
<dbReference type="Gene3D" id="3.30.70.360">
    <property type="match status" value="1"/>
</dbReference>
<dbReference type="RefSeq" id="WP_118336284.1">
    <property type="nucleotide sequence ID" value="NZ_AP025567.1"/>
</dbReference>
<evidence type="ECO:0000313" key="3">
    <source>
        <dbReference type="EMBL" id="RHJ85078.1"/>
    </source>
</evidence>
<name>A0A415DWZ2_9FIRM</name>
<dbReference type="STRING" id="1776384.GCA_900086585_00082"/>
<dbReference type="EMBL" id="QRMS01000005">
    <property type="protein sequence ID" value="RHJ85078.1"/>
    <property type="molecule type" value="Genomic_DNA"/>
</dbReference>
<dbReference type="SUPFAM" id="SSF55031">
    <property type="entry name" value="Bacterial exopeptidase dimerisation domain"/>
    <property type="match status" value="1"/>
</dbReference>
<dbReference type="Pfam" id="PF07687">
    <property type="entry name" value="M20_dimer"/>
    <property type="match status" value="1"/>
</dbReference>
<keyword evidence="1" id="KW-0479">Metal-binding</keyword>
<evidence type="ECO:0000313" key="4">
    <source>
        <dbReference type="Proteomes" id="UP000284841"/>
    </source>
</evidence>
<keyword evidence="3" id="KW-0378">Hydrolase</keyword>
<dbReference type="GO" id="GO:0046872">
    <property type="term" value="F:metal ion binding"/>
    <property type="evidence" value="ECO:0007669"/>
    <property type="project" value="UniProtKB-KW"/>
</dbReference>
<proteinExistence type="predicted"/>
<accession>A0A415DWZ2</accession>
<dbReference type="Pfam" id="PF01546">
    <property type="entry name" value="Peptidase_M20"/>
    <property type="match status" value="1"/>
</dbReference>
<organism evidence="3 4">
    <name type="scientific">Emergencia timonensis</name>
    <dbReference type="NCBI Taxonomy" id="1776384"/>
    <lineage>
        <taxon>Bacteria</taxon>
        <taxon>Bacillati</taxon>
        <taxon>Bacillota</taxon>
        <taxon>Clostridia</taxon>
        <taxon>Peptostreptococcales</taxon>
        <taxon>Anaerovoracaceae</taxon>
        <taxon>Emergencia</taxon>
    </lineage>
</organism>
<keyword evidence="4" id="KW-1185">Reference proteome</keyword>
<dbReference type="InterPro" id="IPR002933">
    <property type="entry name" value="Peptidase_M20"/>
</dbReference>
<feature type="binding site" evidence="1">
    <location>
        <position position="126"/>
    </location>
    <ligand>
        <name>Mn(2+)</name>
        <dbReference type="ChEBI" id="CHEBI:29035"/>
        <label>2</label>
    </ligand>
</feature>
<dbReference type="GO" id="GO:0016787">
    <property type="term" value="F:hydrolase activity"/>
    <property type="evidence" value="ECO:0007669"/>
    <property type="project" value="UniProtKB-KW"/>
</dbReference>
<keyword evidence="1" id="KW-0464">Manganese</keyword>
<feature type="binding site" evidence="1">
    <location>
        <position position="92"/>
    </location>
    <ligand>
        <name>Mn(2+)</name>
        <dbReference type="ChEBI" id="CHEBI:29035"/>
        <label>2</label>
    </ligand>
</feature>
<evidence type="ECO:0000259" key="2">
    <source>
        <dbReference type="Pfam" id="PF07687"/>
    </source>
</evidence>
<dbReference type="PANTHER" id="PTHR11014:SF63">
    <property type="entry name" value="METALLOPEPTIDASE, PUTATIVE (AFU_ORTHOLOGUE AFUA_6G09600)-RELATED"/>
    <property type="match status" value="1"/>
</dbReference>
<feature type="binding site" evidence="1">
    <location>
        <position position="342"/>
    </location>
    <ligand>
        <name>Mn(2+)</name>
        <dbReference type="ChEBI" id="CHEBI:29035"/>
        <label>2</label>
    </ligand>
</feature>
<dbReference type="Gene3D" id="3.40.630.10">
    <property type="entry name" value="Zn peptidases"/>
    <property type="match status" value="1"/>
</dbReference>
<dbReference type="InterPro" id="IPR036264">
    <property type="entry name" value="Bact_exopeptidase_dim_dom"/>
</dbReference>
<evidence type="ECO:0000256" key="1">
    <source>
        <dbReference type="PIRSR" id="PIRSR005962-1"/>
    </source>
</evidence>
<gene>
    <name evidence="3" type="ORF">DW099_15350</name>
</gene>
<protein>
    <submittedName>
        <fullName evidence="3">Amidohydrolase</fullName>
    </submittedName>
</protein>
<dbReference type="InterPro" id="IPR017439">
    <property type="entry name" value="Amidohydrolase"/>
</dbReference>
<dbReference type="PANTHER" id="PTHR11014">
    <property type="entry name" value="PEPTIDASE M20 FAMILY MEMBER"/>
    <property type="match status" value="1"/>
</dbReference>
<dbReference type="AlphaFoldDB" id="A0A415DWZ2"/>
<dbReference type="NCBIfam" id="TIGR01891">
    <property type="entry name" value="amidohydrolases"/>
    <property type="match status" value="1"/>
</dbReference>
<reference evidence="3 4" key="1">
    <citation type="submission" date="2018-08" db="EMBL/GenBank/DDBJ databases">
        <title>A genome reference for cultivated species of the human gut microbiota.</title>
        <authorList>
            <person name="Zou Y."/>
            <person name="Xue W."/>
            <person name="Luo G."/>
        </authorList>
    </citation>
    <scope>NUCLEOTIDE SEQUENCE [LARGE SCALE GENOMIC DNA]</scope>
    <source>
        <strain evidence="3 4">AM07-24</strain>
    </source>
</reference>
<dbReference type="Proteomes" id="UP000284841">
    <property type="component" value="Unassembled WGS sequence"/>
</dbReference>
<dbReference type="SUPFAM" id="SSF53187">
    <property type="entry name" value="Zn-dependent exopeptidases"/>
    <property type="match status" value="1"/>
</dbReference>
<comment type="caution">
    <text evidence="3">The sequence shown here is derived from an EMBL/GenBank/DDBJ whole genome shotgun (WGS) entry which is preliminary data.</text>
</comment>
<dbReference type="PIRSF" id="PIRSF005962">
    <property type="entry name" value="Pept_M20D_amidohydro"/>
    <property type="match status" value="1"/>
</dbReference>
<feature type="domain" description="Peptidase M20 dimerisation" evidence="2">
    <location>
        <begin position="165"/>
        <end position="269"/>
    </location>
</feature>
<dbReference type="InterPro" id="IPR011650">
    <property type="entry name" value="Peptidase_M20_dimer"/>
</dbReference>
<feature type="binding site" evidence="1">
    <location>
        <position position="152"/>
    </location>
    <ligand>
        <name>Mn(2+)</name>
        <dbReference type="ChEBI" id="CHEBI:29035"/>
        <label>2</label>
    </ligand>
</feature>
<feature type="binding site" evidence="1">
    <location>
        <position position="90"/>
    </location>
    <ligand>
        <name>Mn(2+)</name>
        <dbReference type="ChEBI" id="CHEBI:29035"/>
        <label>2</label>
    </ligand>
</feature>